<feature type="compositionally biased region" description="Low complexity" evidence="1">
    <location>
        <begin position="19"/>
        <end position="29"/>
    </location>
</feature>
<accession>A0ABR1XSQ8</accession>
<feature type="region of interest" description="Disordered" evidence="1">
    <location>
        <begin position="1"/>
        <end position="89"/>
    </location>
</feature>
<dbReference type="EMBL" id="JBBWUH010000005">
    <property type="protein sequence ID" value="KAK8166321.1"/>
    <property type="molecule type" value="Genomic_DNA"/>
</dbReference>
<comment type="caution">
    <text evidence="2">The sequence shown here is derived from an EMBL/GenBank/DDBJ whole genome shotgun (WGS) entry which is preliminary data.</text>
</comment>
<reference evidence="2 3" key="1">
    <citation type="journal article" date="2022" name="G3 (Bethesda)">
        <title>Enemy or ally: a genomic approach to elucidate the lifestyle of Phyllosticta citrichinaensis.</title>
        <authorList>
            <person name="Buijs V.A."/>
            <person name="Groenewald J.Z."/>
            <person name="Haridas S."/>
            <person name="LaButti K.M."/>
            <person name="Lipzen A."/>
            <person name="Martin F.M."/>
            <person name="Barry K."/>
            <person name="Grigoriev I.V."/>
            <person name="Crous P.W."/>
            <person name="Seidl M.F."/>
        </authorList>
    </citation>
    <scope>NUCLEOTIDE SEQUENCE [LARGE SCALE GENOMIC DNA]</scope>
    <source>
        <strain evidence="2 3">CBS 129764</strain>
    </source>
</reference>
<keyword evidence="3" id="KW-1185">Reference proteome</keyword>
<gene>
    <name evidence="2" type="ORF">IWX90DRAFT_208932</name>
</gene>
<organism evidence="2 3">
    <name type="scientific">Phyllosticta citrichinensis</name>
    <dbReference type="NCBI Taxonomy" id="1130410"/>
    <lineage>
        <taxon>Eukaryota</taxon>
        <taxon>Fungi</taxon>
        <taxon>Dikarya</taxon>
        <taxon>Ascomycota</taxon>
        <taxon>Pezizomycotina</taxon>
        <taxon>Dothideomycetes</taxon>
        <taxon>Dothideomycetes incertae sedis</taxon>
        <taxon>Botryosphaeriales</taxon>
        <taxon>Phyllostictaceae</taxon>
        <taxon>Phyllosticta</taxon>
    </lineage>
</organism>
<protein>
    <submittedName>
        <fullName evidence="2">Uncharacterized protein</fullName>
    </submittedName>
</protein>
<proteinExistence type="predicted"/>
<feature type="compositionally biased region" description="Polar residues" evidence="1">
    <location>
        <begin position="48"/>
        <end position="60"/>
    </location>
</feature>
<evidence type="ECO:0000313" key="3">
    <source>
        <dbReference type="Proteomes" id="UP001456524"/>
    </source>
</evidence>
<evidence type="ECO:0000313" key="2">
    <source>
        <dbReference type="EMBL" id="KAK8166321.1"/>
    </source>
</evidence>
<dbReference type="Proteomes" id="UP001456524">
    <property type="component" value="Unassembled WGS sequence"/>
</dbReference>
<sequence length="232" mass="25942">MHNFISCIPSRLPPPAPSSPSLSSPTPRRNQPASHSVKQTERAKPTIKKTSLTSPSSSFLRTAGQPASPFVSTSPPEHESSYMRSSLGRHRGEMREMEALSDGDDDVCCVMAGERKGKARKGKERRGLREEPRMFGWLLRLGTKVVGYFFAILGASRYRRWVLKGLRNKTWKYNISASRERAVCCHSCIQEAFVSCYSQTQGVSFAVDTHHTPSARGRRSAVMMILEERRPG</sequence>
<name>A0ABR1XSQ8_9PEZI</name>
<evidence type="ECO:0000256" key="1">
    <source>
        <dbReference type="SAM" id="MobiDB-lite"/>
    </source>
</evidence>